<dbReference type="RefSeq" id="WP_021658142.1">
    <property type="nucleotide sequence ID" value="NZ_FQVY01000003.1"/>
</dbReference>
<reference evidence="2" key="1">
    <citation type="submission" date="2016-11" db="EMBL/GenBank/DDBJ databases">
        <authorList>
            <person name="Varghese N."/>
            <person name="Submissions S."/>
        </authorList>
    </citation>
    <scope>NUCLEOTIDE SEQUENCE</scope>
    <source>
        <strain evidence="2">DSM 4029</strain>
    </source>
</reference>
<evidence type="ECO:0000313" key="4">
    <source>
        <dbReference type="Proteomes" id="UP000474718"/>
    </source>
</evidence>
<keyword evidence="4" id="KW-1185">Reference proteome</keyword>
<gene>
    <name evidence="1" type="ORF">GT747_11930</name>
    <name evidence="2" type="ORF">SAMN05444424_2172</name>
</gene>
<dbReference type="EMBL" id="FQVY01000003">
    <property type="protein sequence ID" value="SHG34110.1"/>
    <property type="molecule type" value="Genomic_DNA"/>
</dbReference>
<accession>A0AAQ1MEM4</accession>
<name>A0AAQ1MEM4_9FIRM</name>
<evidence type="ECO:0000313" key="1">
    <source>
        <dbReference type="EMBL" id="MZL70461.1"/>
    </source>
</evidence>
<dbReference type="AlphaFoldDB" id="A0AAQ1MEM4"/>
<protein>
    <submittedName>
        <fullName evidence="2">Uncharacterized protein</fullName>
    </submittedName>
</protein>
<comment type="caution">
    <text evidence="2">The sequence shown here is derived from an EMBL/GenBank/DDBJ whole genome shotgun (WGS) entry which is preliminary data.</text>
</comment>
<reference evidence="1 4" key="3">
    <citation type="journal article" date="2019" name="Nat. Med.">
        <title>A library of human gut bacterial isolates paired with longitudinal multiomics data enables mechanistic microbiome research.</title>
        <authorList>
            <person name="Poyet M."/>
            <person name="Groussin M."/>
            <person name="Gibbons S.M."/>
            <person name="Avila-Pacheco J."/>
            <person name="Jiang X."/>
            <person name="Kearney S.M."/>
            <person name="Perrotta A.R."/>
            <person name="Berdy B."/>
            <person name="Zhao S."/>
            <person name="Lieberman T.D."/>
            <person name="Swanson P.K."/>
            <person name="Smith M."/>
            <person name="Roesemann S."/>
            <person name="Alexander J.E."/>
            <person name="Rich S.A."/>
            <person name="Livny J."/>
            <person name="Vlamakis H."/>
            <person name="Clish C."/>
            <person name="Bullock K."/>
            <person name="Deik A."/>
            <person name="Scott J."/>
            <person name="Pierce K.A."/>
            <person name="Xavier R.J."/>
            <person name="Alm E.J."/>
        </authorList>
    </citation>
    <scope>NUCLEOTIDE SEQUENCE [LARGE SCALE GENOMIC DNA]</scope>
    <source>
        <strain evidence="1 4">BIOML-A2</strain>
    </source>
</reference>
<dbReference type="EMBL" id="WWVX01000008">
    <property type="protein sequence ID" value="MZL70461.1"/>
    <property type="molecule type" value="Genomic_DNA"/>
</dbReference>
<evidence type="ECO:0000313" key="2">
    <source>
        <dbReference type="EMBL" id="SHG34110.1"/>
    </source>
</evidence>
<dbReference type="Proteomes" id="UP000474718">
    <property type="component" value="Unassembled WGS sequence"/>
</dbReference>
<sequence length="80" mass="9064">MSKNHYFAVISNPEKSRFGIQAEGGIETPLFSPDPLQVARLASLFEREDLDPAHLCDVVRDMFCAAAFPDRDSYFPSLEW</sequence>
<evidence type="ECO:0000313" key="3">
    <source>
        <dbReference type="Proteomes" id="UP000184089"/>
    </source>
</evidence>
<proteinExistence type="predicted"/>
<reference evidence="3" key="2">
    <citation type="submission" date="2016-11" db="EMBL/GenBank/DDBJ databases">
        <authorList>
            <person name="Jaros S."/>
            <person name="Januszkiewicz K."/>
            <person name="Wedrychowicz H."/>
        </authorList>
    </citation>
    <scope>NUCLEOTIDE SEQUENCE [LARGE SCALE GENOMIC DNA]</scope>
    <source>
        <strain evidence="3">DSM 4029</strain>
    </source>
</reference>
<organism evidence="2 3">
    <name type="scientific">Bittarella massiliensis</name>
    <name type="common">ex Durand et al. 2017</name>
    <dbReference type="NCBI Taxonomy" id="1720313"/>
    <lineage>
        <taxon>Bacteria</taxon>
        <taxon>Bacillati</taxon>
        <taxon>Bacillota</taxon>
        <taxon>Clostridia</taxon>
        <taxon>Eubacteriales</taxon>
        <taxon>Oscillospiraceae</taxon>
        <taxon>Bittarella (ex Durand et al. 2017)</taxon>
    </lineage>
</organism>
<dbReference type="Proteomes" id="UP000184089">
    <property type="component" value="Unassembled WGS sequence"/>
</dbReference>